<feature type="transmembrane region" description="Helical" evidence="4">
    <location>
        <begin position="97"/>
        <end position="116"/>
    </location>
</feature>
<feature type="transmembrane region" description="Helical" evidence="4">
    <location>
        <begin position="386"/>
        <end position="407"/>
    </location>
</feature>
<evidence type="ECO:0000256" key="2">
    <source>
        <dbReference type="ARBA" id="ARBA00006727"/>
    </source>
</evidence>
<keyword evidence="4" id="KW-1133">Transmembrane helix</keyword>
<evidence type="ECO:0000256" key="1">
    <source>
        <dbReference type="ARBA" id="ARBA00004141"/>
    </source>
</evidence>
<dbReference type="Gene3D" id="1.20.1250.20">
    <property type="entry name" value="MFS general substrate transporter like domains"/>
    <property type="match status" value="2"/>
</dbReference>
<dbReference type="PROSITE" id="PS50850">
    <property type="entry name" value="MFS"/>
    <property type="match status" value="1"/>
</dbReference>
<evidence type="ECO:0000313" key="6">
    <source>
        <dbReference type="EMBL" id="OSX57586.1"/>
    </source>
</evidence>
<evidence type="ECO:0000256" key="4">
    <source>
        <dbReference type="SAM" id="Phobius"/>
    </source>
</evidence>
<dbReference type="AlphaFoldDB" id="A0A1X6MMW9"/>
<sequence>MDASIHTSTREIVQSESVKDTTPREYDASTSDVPDGGLVAWLQVAGSFSLFFNSWQVPSSNPLLMLIPQFYRGIVNTFGAFQTYYEVGLLSNISPSAISWIGSLQGFLLLLFGVLTGPVFDMGYLHTLLAIGTFLIVFGLMMTSLSTQYYQVLLAQGVCMGLGSGCIFVPSVAIVATYFNRKRSYAIGIAASGSSIGAVVYTAVFHQLQPRIGFGWATRVMGFLALGTLSICFAIMRIRVQPRQRRQLLELSAFKEPPYALFTAGLFLAFAGLYIPFFYISSYAGGKTGANSELAFYFVSILNASSVIGRLIPNFYADKIGPLNMLLPCIVICSILAFCWIPIHNVGGLAAFAVLYGFFSGSIVSLPPSIIPTLSPDLNRVGTRMGMVFAFAGLGLLIGTPIAGALLNVHDHYYVKAQIFCGAVVSGSVVLMTLARTHKVGTALRVKA</sequence>
<dbReference type="InterPro" id="IPR011701">
    <property type="entry name" value="MFS"/>
</dbReference>
<feature type="transmembrane region" description="Helical" evidence="4">
    <location>
        <begin position="349"/>
        <end position="374"/>
    </location>
</feature>
<evidence type="ECO:0000256" key="3">
    <source>
        <dbReference type="SAM" id="MobiDB-lite"/>
    </source>
</evidence>
<dbReference type="InterPro" id="IPR036259">
    <property type="entry name" value="MFS_trans_sf"/>
</dbReference>
<evidence type="ECO:0000259" key="5">
    <source>
        <dbReference type="PROSITE" id="PS50850"/>
    </source>
</evidence>
<dbReference type="SUPFAM" id="SSF103473">
    <property type="entry name" value="MFS general substrate transporter"/>
    <property type="match status" value="1"/>
</dbReference>
<feature type="transmembrane region" description="Helical" evidence="4">
    <location>
        <begin position="216"/>
        <end position="238"/>
    </location>
</feature>
<feature type="transmembrane region" description="Helical" evidence="4">
    <location>
        <begin position="154"/>
        <end position="178"/>
    </location>
</feature>
<feature type="transmembrane region" description="Helical" evidence="4">
    <location>
        <begin position="413"/>
        <end position="435"/>
    </location>
</feature>
<keyword evidence="4" id="KW-0472">Membrane</keyword>
<dbReference type="Pfam" id="PF07690">
    <property type="entry name" value="MFS_1"/>
    <property type="match status" value="1"/>
</dbReference>
<comment type="subcellular location">
    <subcellularLocation>
        <location evidence="1">Membrane</location>
        <topology evidence="1">Multi-pass membrane protein</topology>
    </subcellularLocation>
</comment>
<evidence type="ECO:0000313" key="7">
    <source>
        <dbReference type="Proteomes" id="UP000194127"/>
    </source>
</evidence>
<dbReference type="InterPro" id="IPR020846">
    <property type="entry name" value="MFS_dom"/>
</dbReference>
<dbReference type="EMBL" id="KZ110607">
    <property type="protein sequence ID" value="OSX57586.1"/>
    <property type="molecule type" value="Genomic_DNA"/>
</dbReference>
<feature type="region of interest" description="Disordered" evidence="3">
    <location>
        <begin position="1"/>
        <end position="31"/>
    </location>
</feature>
<keyword evidence="7" id="KW-1185">Reference proteome</keyword>
<dbReference type="GO" id="GO:0022857">
    <property type="term" value="F:transmembrane transporter activity"/>
    <property type="evidence" value="ECO:0007669"/>
    <property type="project" value="InterPro"/>
</dbReference>
<feature type="domain" description="Major facilitator superfamily (MFS) profile" evidence="5">
    <location>
        <begin position="39"/>
        <end position="439"/>
    </location>
</feature>
<feature type="compositionally biased region" description="Polar residues" evidence="3">
    <location>
        <begin position="1"/>
        <end position="16"/>
    </location>
</feature>
<dbReference type="GeneID" id="36331981"/>
<dbReference type="GO" id="GO:0016020">
    <property type="term" value="C:membrane"/>
    <property type="evidence" value="ECO:0007669"/>
    <property type="project" value="UniProtKB-SubCell"/>
</dbReference>
<feature type="transmembrane region" description="Helical" evidence="4">
    <location>
        <begin position="259"/>
        <end position="282"/>
    </location>
</feature>
<organism evidence="6 7">
    <name type="scientific">Postia placenta MAD-698-R-SB12</name>
    <dbReference type="NCBI Taxonomy" id="670580"/>
    <lineage>
        <taxon>Eukaryota</taxon>
        <taxon>Fungi</taxon>
        <taxon>Dikarya</taxon>
        <taxon>Basidiomycota</taxon>
        <taxon>Agaricomycotina</taxon>
        <taxon>Agaricomycetes</taxon>
        <taxon>Polyporales</taxon>
        <taxon>Adustoporiaceae</taxon>
        <taxon>Rhodonia</taxon>
    </lineage>
</organism>
<dbReference type="Proteomes" id="UP000194127">
    <property type="component" value="Unassembled WGS sequence"/>
</dbReference>
<proteinExistence type="inferred from homology"/>
<keyword evidence="4" id="KW-0812">Transmembrane</keyword>
<name>A0A1X6MMW9_9APHY</name>
<dbReference type="InterPro" id="IPR050327">
    <property type="entry name" value="Proton-linked_MCT"/>
</dbReference>
<feature type="transmembrane region" description="Helical" evidence="4">
    <location>
        <begin position="185"/>
        <end position="204"/>
    </location>
</feature>
<feature type="transmembrane region" description="Helical" evidence="4">
    <location>
        <begin position="123"/>
        <end position="142"/>
    </location>
</feature>
<feature type="transmembrane region" description="Helical" evidence="4">
    <location>
        <begin position="325"/>
        <end position="343"/>
    </location>
</feature>
<dbReference type="OrthoDB" id="6509908at2759"/>
<gene>
    <name evidence="6" type="ORF">POSPLADRAFT_1156117</name>
</gene>
<accession>A0A1X6MMW9</accession>
<dbReference type="PANTHER" id="PTHR11360:SF280">
    <property type="entry name" value="MONOCARBOXYLATE TRANSPORTER, PUTATIVE (AFU_ORTHOLOGUE AFUA_1G05170)-RELATED"/>
    <property type="match status" value="1"/>
</dbReference>
<comment type="similarity">
    <text evidence="2">Belongs to the major facilitator superfamily. Monocarboxylate porter (TC 2.A.1.13) family.</text>
</comment>
<feature type="compositionally biased region" description="Basic and acidic residues" evidence="3">
    <location>
        <begin position="17"/>
        <end position="27"/>
    </location>
</feature>
<dbReference type="RefSeq" id="XP_024334380.1">
    <property type="nucleotide sequence ID" value="XM_024487032.1"/>
</dbReference>
<protein>
    <recommendedName>
        <fullName evidence="5">Major facilitator superfamily (MFS) profile domain-containing protein</fullName>
    </recommendedName>
</protein>
<dbReference type="PANTHER" id="PTHR11360">
    <property type="entry name" value="MONOCARBOXYLATE TRANSPORTER"/>
    <property type="match status" value="1"/>
</dbReference>
<reference evidence="6 7" key="1">
    <citation type="submission" date="2017-04" db="EMBL/GenBank/DDBJ databases">
        <title>Genome Sequence of the Model Brown-Rot Fungus Postia placenta SB12.</title>
        <authorList>
            <consortium name="DOE Joint Genome Institute"/>
            <person name="Gaskell J."/>
            <person name="Kersten P."/>
            <person name="Larrondo L.F."/>
            <person name="Canessa P."/>
            <person name="Martinez D."/>
            <person name="Hibbett D."/>
            <person name="Schmoll M."/>
            <person name="Kubicek C.P."/>
            <person name="Martinez A.T."/>
            <person name="Yadav J."/>
            <person name="Master E."/>
            <person name="Magnuson J.K."/>
            <person name="James T."/>
            <person name="Yaver D."/>
            <person name="Berka R."/>
            <person name="Labutti K."/>
            <person name="Lipzen A."/>
            <person name="Aerts A."/>
            <person name="Barry K."/>
            <person name="Henrissat B."/>
            <person name="Blanchette R."/>
            <person name="Grigoriev I."/>
            <person name="Cullen D."/>
        </authorList>
    </citation>
    <scope>NUCLEOTIDE SEQUENCE [LARGE SCALE GENOMIC DNA]</scope>
    <source>
        <strain evidence="6 7">MAD-698-R-SB12</strain>
    </source>
</reference>